<name>A0A7J6VHT6_THATH</name>
<dbReference type="InterPro" id="IPR009044">
    <property type="entry name" value="ssDNA-bd_transcriptional_reg"/>
</dbReference>
<proteinExistence type="predicted"/>
<dbReference type="AlphaFoldDB" id="A0A7J6VHT6"/>
<dbReference type="GO" id="GO:0003677">
    <property type="term" value="F:DNA binding"/>
    <property type="evidence" value="ECO:0007669"/>
    <property type="project" value="InterPro"/>
</dbReference>
<protein>
    <submittedName>
        <fullName evidence="2">Uncharacterized protein</fullName>
    </submittedName>
</protein>
<keyword evidence="1" id="KW-0472">Membrane</keyword>
<feature type="transmembrane region" description="Helical" evidence="1">
    <location>
        <begin position="24"/>
        <end position="45"/>
    </location>
</feature>
<gene>
    <name evidence="2" type="ORF">FRX31_026663</name>
</gene>
<comment type="caution">
    <text evidence="2">The sequence shown here is derived from an EMBL/GenBank/DDBJ whole genome shotgun (WGS) entry which is preliminary data.</text>
</comment>
<keyword evidence="3" id="KW-1185">Reference proteome</keyword>
<evidence type="ECO:0000313" key="2">
    <source>
        <dbReference type="EMBL" id="KAF5183750.1"/>
    </source>
</evidence>
<sequence>MLDTTPAEHNFLVANPNGRLNLMVLYRIYLLIVKSFFAPGISLSMEQWNILRKHMDEIDEAVAENS</sequence>
<reference evidence="2 3" key="1">
    <citation type="submission" date="2020-06" db="EMBL/GenBank/DDBJ databases">
        <title>Transcriptomic and genomic resources for Thalictrum thalictroides and T. hernandezii: Facilitating candidate gene discovery in an emerging model plant lineage.</title>
        <authorList>
            <person name="Arias T."/>
            <person name="Riano-Pachon D.M."/>
            <person name="Di Stilio V.S."/>
        </authorList>
    </citation>
    <scope>NUCLEOTIDE SEQUENCE [LARGE SCALE GENOMIC DNA]</scope>
    <source>
        <strain evidence="3">cv. WT478/WT964</strain>
        <tissue evidence="2">Leaves</tissue>
    </source>
</reference>
<evidence type="ECO:0000313" key="3">
    <source>
        <dbReference type="Proteomes" id="UP000554482"/>
    </source>
</evidence>
<keyword evidence="1" id="KW-0812">Transmembrane</keyword>
<accession>A0A7J6VHT6</accession>
<dbReference type="Gene3D" id="2.30.31.10">
    <property type="entry name" value="Transcriptional Coactivator Pc4, Chain A"/>
    <property type="match status" value="1"/>
</dbReference>
<dbReference type="EMBL" id="JABWDY010033005">
    <property type="protein sequence ID" value="KAF5183750.1"/>
    <property type="molecule type" value="Genomic_DNA"/>
</dbReference>
<dbReference type="Proteomes" id="UP000554482">
    <property type="component" value="Unassembled WGS sequence"/>
</dbReference>
<organism evidence="2 3">
    <name type="scientific">Thalictrum thalictroides</name>
    <name type="common">Rue-anemone</name>
    <name type="synonym">Anemone thalictroides</name>
    <dbReference type="NCBI Taxonomy" id="46969"/>
    <lineage>
        <taxon>Eukaryota</taxon>
        <taxon>Viridiplantae</taxon>
        <taxon>Streptophyta</taxon>
        <taxon>Embryophyta</taxon>
        <taxon>Tracheophyta</taxon>
        <taxon>Spermatophyta</taxon>
        <taxon>Magnoliopsida</taxon>
        <taxon>Ranunculales</taxon>
        <taxon>Ranunculaceae</taxon>
        <taxon>Thalictroideae</taxon>
        <taxon>Thalictrum</taxon>
    </lineage>
</organism>
<keyword evidence="1" id="KW-1133">Transmembrane helix</keyword>
<dbReference type="GO" id="GO:0006355">
    <property type="term" value="P:regulation of DNA-templated transcription"/>
    <property type="evidence" value="ECO:0007669"/>
    <property type="project" value="InterPro"/>
</dbReference>
<evidence type="ECO:0000256" key="1">
    <source>
        <dbReference type="SAM" id="Phobius"/>
    </source>
</evidence>
<dbReference type="OrthoDB" id="2505440at2759"/>